<evidence type="ECO:0000256" key="1">
    <source>
        <dbReference type="ARBA" id="ARBA00004496"/>
    </source>
</evidence>
<dbReference type="CDD" id="cd04472">
    <property type="entry name" value="S1_PNPase"/>
    <property type="match status" value="1"/>
</dbReference>
<dbReference type="FunFam" id="3.30.230.70:FF:000001">
    <property type="entry name" value="Polyribonucleotide nucleotidyltransferase"/>
    <property type="match status" value="1"/>
</dbReference>
<dbReference type="InterPro" id="IPR004087">
    <property type="entry name" value="KH_dom"/>
</dbReference>
<keyword evidence="4 9" id="KW-0808">Transferase</keyword>
<dbReference type="Pfam" id="PF00575">
    <property type="entry name" value="S1"/>
    <property type="match status" value="1"/>
</dbReference>
<dbReference type="PANTHER" id="PTHR11252:SF0">
    <property type="entry name" value="POLYRIBONUCLEOTIDE NUCLEOTIDYLTRANSFERASE 1, MITOCHONDRIAL"/>
    <property type="match status" value="1"/>
</dbReference>
<evidence type="ECO:0000256" key="2">
    <source>
        <dbReference type="ARBA" id="ARBA00007404"/>
    </source>
</evidence>
<dbReference type="AlphaFoldDB" id="A0A7V0Z7A7"/>
<dbReference type="GO" id="GO:0003723">
    <property type="term" value="F:RNA binding"/>
    <property type="evidence" value="ECO:0007669"/>
    <property type="project" value="UniProtKB-UniRule"/>
</dbReference>
<dbReference type="HAMAP" id="MF_01595">
    <property type="entry name" value="PNPase"/>
    <property type="match status" value="1"/>
</dbReference>
<organism evidence="11">
    <name type="scientific">candidate division WOR-3 bacterium</name>
    <dbReference type="NCBI Taxonomy" id="2052148"/>
    <lineage>
        <taxon>Bacteria</taxon>
        <taxon>Bacteria division WOR-3</taxon>
    </lineage>
</organism>
<evidence type="ECO:0000256" key="4">
    <source>
        <dbReference type="ARBA" id="ARBA00022679"/>
    </source>
</evidence>
<dbReference type="SUPFAM" id="SSF54791">
    <property type="entry name" value="Eukaryotic type KH-domain (KH-domain type I)"/>
    <property type="match status" value="1"/>
</dbReference>
<dbReference type="InterPro" id="IPR020568">
    <property type="entry name" value="Ribosomal_Su5_D2-typ_SF"/>
</dbReference>
<dbReference type="InterPro" id="IPR004088">
    <property type="entry name" value="KH_dom_type_1"/>
</dbReference>
<dbReference type="SUPFAM" id="SSF55666">
    <property type="entry name" value="Ribonuclease PH domain 2-like"/>
    <property type="match status" value="2"/>
</dbReference>
<dbReference type="Pfam" id="PF03725">
    <property type="entry name" value="RNase_PH_C"/>
    <property type="match status" value="1"/>
</dbReference>
<dbReference type="GO" id="GO:0000175">
    <property type="term" value="F:3'-5'-RNA exonuclease activity"/>
    <property type="evidence" value="ECO:0007669"/>
    <property type="project" value="TreeGrafter"/>
</dbReference>
<name>A0A7V0Z7A7_UNCW3</name>
<comment type="function">
    <text evidence="9">Involved in mRNA degradation. Catalyzes the phosphorolysis of single-stranded polyribonucleotides processively in the 3'- to 5'-direction.</text>
</comment>
<feature type="domain" description="S1 motif" evidence="10">
    <location>
        <begin position="619"/>
        <end position="687"/>
    </location>
</feature>
<dbReference type="Gene3D" id="3.30.230.70">
    <property type="entry name" value="GHMP Kinase, N-terminal domain"/>
    <property type="match status" value="2"/>
</dbReference>
<dbReference type="PROSITE" id="PS50084">
    <property type="entry name" value="KH_TYPE_1"/>
    <property type="match status" value="1"/>
</dbReference>
<dbReference type="InterPro" id="IPR012162">
    <property type="entry name" value="PNPase"/>
</dbReference>
<dbReference type="PIRSF" id="PIRSF005499">
    <property type="entry name" value="PNPase"/>
    <property type="match status" value="1"/>
</dbReference>
<keyword evidence="8 9" id="KW-0694">RNA-binding</keyword>
<comment type="cofactor">
    <cofactor evidence="9">
        <name>Mg(2+)</name>
        <dbReference type="ChEBI" id="CHEBI:18420"/>
    </cofactor>
</comment>
<dbReference type="InterPro" id="IPR012340">
    <property type="entry name" value="NA-bd_OB-fold"/>
</dbReference>
<dbReference type="Pfam" id="PF01138">
    <property type="entry name" value="RNase_PH"/>
    <property type="match status" value="2"/>
</dbReference>
<dbReference type="SUPFAM" id="SSF54211">
    <property type="entry name" value="Ribosomal protein S5 domain 2-like"/>
    <property type="match status" value="2"/>
</dbReference>
<comment type="subcellular location">
    <subcellularLocation>
        <location evidence="1 9">Cytoplasm</location>
    </subcellularLocation>
</comment>
<dbReference type="GO" id="GO:0004654">
    <property type="term" value="F:polyribonucleotide nucleotidyltransferase activity"/>
    <property type="evidence" value="ECO:0007669"/>
    <property type="project" value="UniProtKB-UniRule"/>
</dbReference>
<evidence type="ECO:0000313" key="11">
    <source>
        <dbReference type="EMBL" id="HDY59900.1"/>
    </source>
</evidence>
<comment type="catalytic activity">
    <reaction evidence="9">
        <text>RNA(n+1) + phosphate = RNA(n) + a ribonucleoside 5'-diphosphate</text>
        <dbReference type="Rhea" id="RHEA:22096"/>
        <dbReference type="Rhea" id="RHEA-COMP:14527"/>
        <dbReference type="Rhea" id="RHEA-COMP:17342"/>
        <dbReference type="ChEBI" id="CHEBI:43474"/>
        <dbReference type="ChEBI" id="CHEBI:57930"/>
        <dbReference type="ChEBI" id="CHEBI:140395"/>
        <dbReference type="EC" id="2.7.7.8"/>
    </reaction>
</comment>
<dbReference type="GO" id="GO:0005829">
    <property type="term" value="C:cytosol"/>
    <property type="evidence" value="ECO:0007669"/>
    <property type="project" value="TreeGrafter"/>
</dbReference>
<dbReference type="Pfam" id="PF03726">
    <property type="entry name" value="PNPase"/>
    <property type="match status" value="1"/>
</dbReference>
<dbReference type="InterPro" id="IPR036456">
    <property type="entry name" value="PNPase_PH_RNA-bd_sf"/>
</dbReference>
<dbReference type="InterPro" id="IPR015847">
    <property type="entry name" value="ExoRNase_PH_dom2"/>
</dbReference>
<sequence length="694" mass="76965">MYSVELKVGEKNLRLESGRIARQSAGEVLISYGDTVVLVCVNYNPEVDQTVDFLPLTVEYRELSFAAGKIPGGFIKREMRPSDNEILSSRLIDRPLRPLFPPDFRNEVQIIAYLLSSDVEHDADILGITGAATALLVSEIPFTIPVAGVRVGLLDGNYIINPTLAQQENCRVNLVIAGTRDAVVMIEGGAREATEEEIIGAIKAGHNECIRIIEIEEKMREAIGKEKIEIIEPFVDETLANEIKDKVGTDLNQIFLFREKKARQEAIYELIKNVVEKFSEKEIEDIEAKVRYVVEKMIAERMRNMVLEEKKRFDGRGLKDIRNVSCEIGVLPRTHGSALFTRGQTQSLAVTTLGTKSDEQRIDAIYGEETKSFMLHYNFPPFATGEVKPIRGPSRREIGHGALAERAILPVLPSEETFPYTIRVVSNILESNGSSSMASVCSASLALMDAGVPIKTAVAGISIGLVKEGAQYELLVDIIGDEDHYGDMDFKVAGTKDGITAIQLDLKIQGLDINILRQALDYAREARENILKIMSSTISSPRSHLSKYAPKILAFSIPKEKIGEVIGPGGKVIRRIIGETDLKIDITDDGKVTIAGADPELVKRAQNEILGIVQEAEVGKTYKGRVTRITNFGAFVEILPGKEGLLHISKLSRQRVRRVEDVVKIGDEIVVKVYEIDEMGRINLMRVGEDWQRK</sequence>
<dbReference type="Gene3D" id="2.40.50.140">
    <property type="entry name" value="Nucleic acid-binding proteins"/>
    <property type="match status" value="1"/>
</dbReference>
<dbReference type="CDD" id="cd11364">
    <property type="entry name" value="RNase_PH_PNPase_2"/>
    <property type="match status" value="1"/>
</dbReference>
<dbReference type="NCBIfam" id="NF008805">
    <property type="entry name" value="PRK11824.1"/>
    <property type="match status" value="1"/>
</dbReference>
<dbReference type="GO" id="GO:0000287">
    <property type="term" value="F:magnesium ion binding"/>
    <property type="evidence" value="ECO:0007669"/>
    <property type="project" value="UniProtKB-UniRule"/>
</dbReference>
<dbReference type="Pfam" id="PF00013">
    <property type="entry name" value="KH_1"/>
    <property type="match status" value="1"/>
</dbReference>
<keyword evidence="6 9" id="KW-0479">Metal-binding</keyword>
<dbReference type="GO" id="GO:0006396">
    <property type="term" value="P:RNA processing"/>
    <property type="evidence" value="ECO:0007669"/>
    <property type="project" value="InterPro"/>
</dbReference>
<dbReference type="FunFam" id="3.30.1370.10:FF:000001">
    <property type="entry name" value="Polyribonucleotide nucleotidyltransferase"/>
    <property type="match status" value="1"/>
</dbReference>
<evidence type="ECO:0000256" key="5">
    <source>
        <dbReference type="ARBA" id="ARBA00022695"/>
    </source>
</evidence>
<keyword evidence="7 9" id="KW-0460">Magnesium</keyword>
<dbReference type="GO" id="GO:0006402">
    <property type="term" value="P:mRNA catabolic process"/>
    <property type="evidence" value="ECO:0007669"/>
    <property type="project" value="UniProtKB-UniRule"/>
</dbReference>
<comment type="similarity">
    <text evidence="2 9">Belongs to the polyribonucleotide nucleotidyltransferase family.</text>
</comment>
<feature type="binding site" evidence="9">
    <location>
        <position position="483"/>
    </location>
    <ligand>
        <name>Mg(2+)</name>
        <dbReference type="ChEBI" id="CHEBI:18420"/>
    </ligand>
</feature>
<evidence type="ECO:0000256" key="8">
    <source>
        <dbReference type="ARBA" id="ARBA00022884"/>
    </source>
</evidence>
<dbReference type="PANTHER" id="PTHR11252">
    <property type="entry name" value="POLYRIBONUCLEOTIDE NUCLEOTIDYLTRANSFERASE"/>
    <property type="match status" value="1"/>
</dbReference>
<dbReference type="SUPFAM" id="SSF46915">
    <property type="entry name" value="Polynucleotide phosphorylase/guanosine pentaphosphate synthase (PNPase/GPSI), domain 3"/>
    <property type="match status" value="1"/>
</dbReference>
<dbReference type="CDD" id="cd11363">
    <property type="entry name" value="RNase_PH_PNPase_1"/>
    <property type="match status" value="1"/>
</dbReference>
<dbReference type="InterPro" id="IPR036345">
    <property type="entry name" value="ExoRNase_PH_dom2_sf"/>
</dbReference>
<dbReference type="SMART" id="SM00316">
    <property type="entry name" value="S1"/>
    <property type="match status" value="1"/>
</dbReference>
<dbReference type="InterPro" id="IPR027408">
    <property type="entry name" value="PNPase/RNase_PH_dom_sf"/>
</dbReference>
<dbReference type="SMART" id="SM00322">
    <property type="entry name" value="KH"/>
    <property type="match status" value="1"/>
</dbReference>
<evidence type="ECO:0000256" key="9">
    <source>
        <dbReference type="HAMAP-Rule" id="MF_01595"/>
    </source>
</evidence>
<dbReference type="FunFam" id="3.30.230.70:FF:000002">
    <property type="entry name" value="Polyribonucleotide nucleotidyltransferase"/>
    <property type="match status" value="1"/>
</dbReference>
<dbReference type="NCBIfam" id="TIGR03591">
    <property type="entry name" value="polynuc_phos"/>
    <property type="match status" value="1"/>
</dbReference>
<dbReference type="EC" id="2.7.7.8" evidence="9"/>
<reference evidence="11" key="1">
    <citation type="journal article" date="2020" name="mSystems">
        <title>Genome- and Community-Level Interaction Insights into Carbon Utilization and Element Cycling Functions of Hydrothermarchaeota in Hydrothermal Sediment.</title>
        <authorList>
            <person name="Zhou Z."/>
            <person name="Liu Y."/>
            <person name="Xu W."/>
            <person name="Pan J."/>
            <person name="Luo Z.H."/>
            <person name="Li M."/>
        </authorList>
    </citation>
    <scope>NUCLEOTIDE SEQUENCE [LARGE SCALE GENOMIC DNA]</scope>
    <source>
        <strain evidence="11">SpSt-258</strain>
    </source>
</reference>
<dbReference type="FunFam" id="2.40.50.140:FF:000023">
    <property type="entry name" value="Polyribonucleotide nucleotidyltransferase"/>
    <property type="match status" value="1"/>
</dbReference>
<dbReference type="CDD" id="cd02393">
    <property type="entry name" value="KH-I_PNPase"/>
    <property type="match status" value="1"/>
</dbReference>
<feature type="binding site" evidence="9">
    <location>
        <position position="489"/>
    </location>
    <ligand>
        <name>Mg(2+)</name>
        <dbReference type="ChEBI" id="CHEBI:18420"/>
    </ligand>
</feature>
<keyword evidence="5 9" id="KW-0548">Nucleotidyltransferase</keyword>
<protein>
    <recommendedName>
        <fullName evidence="9">Polyribonucleotide nucleotidyltransferase</fullName>
        <ecNumber evidence="9">2.7.7.8</ecNumber>
    </recommendedName>
    <alternativeName>
        <fullName evidence="9">Polynucleotide phosphorylase</fullName>
        <shortName evidence="9">PNPase</shortName>
    </alternativeName>
</protein>
<dbReference type="InterPro" id="IPR015848">
    <property type="entry name" value="PNPase_PH_RNA-bd_bac/org-type"/>
</dbReference>
<dbReference type="PROSITE" id="PS50126">
    <property type="entry name" value="S1"/>
    <property type="match status" value="1"/>
</dbReference>
<evidence type="ECO:0000256" key="7">
    <source>
        <dbReference type="ARBA" id="ARBA00022842"/>
    </source>
</evidence>
<dbReference type="Gene3D" id="3.30.1370.10">
    <property type="entry name" value="K Homology domain, type 1"/>
    <property type="match status" value="1"/>
</dbReference>
<accession>A0A7V0Z7A7</accession>
<comment type="caution">
    <text evidence="11">The sequence shown here is derived from an EMBL/GenBank/DDBJ whole genome shotgun (WGS) entry which is preliminary data.</text>
</comment>
<dbReference type="InterPro" id="IPR036612">
    <property type="entry name" value="KH_dom_type_1_sf"/>
</dbReference>
<dbReference type="InterPro" id="IPR003029">
    <property type="entry name" value="S1_domain"/>
</dbReference>
<keyword evidence="3 9" id="KW-0963">Cytoplasm</keyword>
<dbReference type="InterPro" id="IPR001247">
    <property type="entry name" value="ExoRNase_PH_dom1"/>
</dbReference>
<evidence type="ECO:0000259" key="10">
    <source>
        <dbReference type="PROSITE" id="PS50126"/>
    </source>
</evidence>
<evidence type="ECO:0000256" key="6">
    <source>
        <dbReference type="ARBA" id="ARBA00022723"/>
    </source>
</evidence>
<dbReference type="SUPFAM" id="SSF50249">
    <property type="entry name" value="Nucleic acid-binding proteins"/>
    <property type="match status" value="1"/>
</dbReference>
<gene>
    <name evidence="9 11" type="primary">pnp</name>
    <name evidence="11" type="ORF">ENP86_10210</name>
</gene>
<proteinExistence type="inferred from homology"/>
<evidence type="ECO:0000256" key="3">
    <source>
        <dbReference type="ARBA" id="ARBA00022490"/>
    </source>
</evidence>
<dbReference type="EMBL" id="DSKY01000022">
    <property type="protein sequence ID" value="HDY59900.1"/>
    <property type="molecule type" value="Genomic_DNA"/>
</dbReference>